<comment type="catalytic activity">
    <reaction evidence="9 10">
        <text>L-threonyl-[protein] + FAD = FMN-L-threonyl-[protein] + AMP + H(+)</text>
        <dbReference type="Rhea" id="RHEA:36847"/>
        <dbReference type="Rhea" id="RHEA-COMP:11060"/>
        <dbReference type="Rhea" id="RHEA-COMP:11061"/>
        <dbReference type="ChEBI" id="CHEBI:15378"/>
        <dbReference type="ChEBI" id="CHEBI:30013"/>
        <dbReference type="ChEBI" id="CHEBI:57692"/>
        <dbReference type="ChEBI" id="CHEBI:74257"/>
        <dbReference type="ChEBI" id="CHEBI:456215"/>
        <dbReference type="EC" id="2.7.1.180"/>
    </reaction>
</comment>
<evidence type="ECO:0000256" key="1">
    <source>
        <dbReference type="ARBA" id="ARBA00011955"/>
    </source>
</evidence>
<dbReference type="STRING" id="1423746.FD27_GL000638"/>
<dbReference type="Proteomes" id="UP000051445">
    <property type="component" value="Unassembled WGS sequence"/>
</dbReference>
<dbReference type="RefSeq" id="WP_057750063.1">
    <property type="nucleotide sequence ID" value="NZ_AZER01000014.1"/>
</dbReference>
<evidence type="ECO:0000256" key="10">
    <source>
        <dbReference type="PIRNR" id="PIRNR006268"/>
    </source>
</evidence>
<dbReference type="Gene3D" id="3.10.520.10">
    <property type="entry name" value="ApbE-like domains"/>
    <property type="match status" value="1"/>
</dbReference>
<keyword evidence="12" id="KW-0449">Lipoprotein</keyword>
<evidence type="ECO:0000313" key="12">
    <source>
        <dbReference type="EMBL" id="KRL27896.1"/>
    </source>
</evidence>
<proteinExistence type="inferred from homology"/>
<dbReference type="InterPro" id="IPR003374">
    <property type="entry name" value="ApbE-like_sf"/>
</dbReference>
<dbReference type="PANTHER" id="PTHR30040:SF2">
    <property type="entry name" value="FAD:PROTEIN FMN TRANSFERASE"/>
    <property type="match status" value="1"/>
</dbReference>
<evidence type="ECO:0000256" key="6">
    <source>
        <dbReference type="ARBA" id="ARBA00022827"/>
    </source>
</evidence>
<accession>A0A0R1PHA9</accession>
<evidence type="ECO:0000256" key="5">
    <source>
        <dbReference type="ARBA" id="ARBA00022723"/>
    </source>
</evidence>
<dbReference type="AlphaFoldDB" id="A0A0R1PHA9"/>
<evidence type="ECO:0000256" key="3">
    <source>
        <dbReference type="ARBA" id="ARBA00022630"/>
    </source>
</evidence>
<dbReference type="OrthoDB" id="9778595at2"/>
<sequence length="311" mass="35010">MINKQELTAQRHSLVHHALGTRIVLTIYGDQYFPLLKQSMRLIDQYEDRLTVNRPESEVMSINHAAGRIPKIVSPSTYELIKLAVHYSRENFGFNALIGPLVKLWKIGFKGARVPTDREIQARLRLIDPYKVLLDDAGHTVFLEEPGMELDLGGIAKGYIADRIKDLWDTRHVPAGIIDLGGNLLFVGQSPRRADGHWVIGVQDPRLNRGENIELVQKPACSAVTSGIYERFLEVNGKKYHHLLDPRTGYPLQTDLSSVTVFTQQSVMGEIEAKRLFFNGQPIADWQKQPGNLGAVFVQQNEQIINVAVTN</sequence>
<dbReference type="PIRSF" id="PIRSF006268">
    <property type="entry name" value="ApbE"/>
    <property type="match status" value="1"/>
</dbReference>
<dbReference type="SUPFAM" id="SSF143631">
    <property type="entry name" value="ApbE-like"/>
    <property type="match status" value="1"/>
</dbReference>
<reference evidence="12 13" key="1">
    <citation type="journal article" date="2015" name="Genome Announc.">
        <title>Expanding the biotechnology potential of lactobacilli through comparative genomics of 213 strains and associated genera.</title>
        <authorList>
            <person name="Sun Z."/>
            <person name="Harris H.M."/>
            <person name="McCann A."/>
            <person name="Guo C."/>
            <person name="Argimon S."/>
            <person name="Zhang W."/>
            <person name="Yang X."/>
            <person name="Jeffery I.B."/>
            <person name="Cooney J.C."/>
            <person name="Kagawa T.F."/>
            <person name="Liu W."/>
            <person name="Song Y."/>
            <person name="Salvetti E."/>
            <person name="Wrobel A."/>
            <person name="Rasinkangas P."/>
            <person name="Parkhill J."/>
            <person name="Rea M.C."/>
            <person name="O'Sullivan O."/>
            <person name="Ritari J."/>
            <person name="Douillard F.P."/>
            <person name="Paul Ross R."/>
            <person name="Yang R."/>
            <person name="Briner A.E."/>
            <person name="Felis G.E."/>
            <person name="de Vos W.M."/>
            <person name="Barrangou R."/>
            <person name="Klaenhammer T.R."/>
            <person name="Caufield P.W."/>
            <person name="Cui Y."/>
            <person name="Zhang H."/>
            <person name="O'Toole P.W."/>
        </authorList>
    </citation>
    <scope>NUCLEOTIDE SEQUENCE [LARGE SCALE GENOMIC DNA]</scope>
    <source>
        <strain evidence="12 13">DSM 13145</strain>
    </source>
</reference>
<protein>
    <recommendedName>
        <fullName evidence="2 10">FAD:protein FMN transferase</fullName>
        <ecNumber evidence="1 10">2.7.1.180</ecNumber>
    </recommendedName>
    <alternativeName>
        <fullName evidence="8 10">Flavin transferase</fullName>
    </alternativeName>
</protein>
<keyword evidence="7 10" id="KW-0460">Magnesium</keyword>
<evidence type="ECO:0000256" key="9">
    <source>
        <dbReference type="ARBA" id="ARBA00048540"/>
    </source>
</evidence>
<comment type="similarity">
    <text evidence="10">Belongs to the ApbE family.</text>
</comment>
<comment type="cofactor">
    <cofactor evidence="11">
        <name>Mg(2+)</name>
        <dbReference type="ChEBI" id="CHEBI:18420"/>
    </cofactor>
    <cofactor evidence="11">
        <name>Mn(2+)</name>
        <dbReference type="ChEBI" id="CHEBI:29035"/>
    </cofactor>
    <text evidence="11">Magnesium. Can also use manganese.</text>
</comment>
<dbReference type="EC" id="2.7.1.180" evidence="1 10"/>
<keyword evidence="13" id="KW-1185">Reference proteome</keyword>
<feature type="binding site" evidence="11">
    <location>
        <position position="154"/>
    </location>
    <ligand>
        <name>Mg(2+)</name>
        <dbReference type="ChEBI" id="CHEBI:18420"/>
    </ligand>
</feature>
<evidence type="ECO:0000256" key="2">
    <source>
        <dbReference type="ARBA" id="ARBA00016337"/>
    </source>
</evidence>
<dbReference type="GO" id="GO:0016740">
    <property type="term" value="F:transferase activity"/>
    <property type="evidence" value="ECO:0007669"/>
    <property type="project" value="UniProtKB-UniRule"/>
</dbReference>
<dbReference type="PANTHER" id="PTHR30040">
    <property type="entry name" value="THIAMINE BIOSYNTHESIS LIPOPROTEIN APBE"/>
    <property type="match status" value="1"/>
</dbReference>
<dbReference type="Pfam" id="PF02424">
    <property type="entry name" value="ApbE"/>
    <property type="match status" value="1"/>
</dbReference>
<comment type="caution">
    <text evidence="12">The sequence shown here is derived from an EMBL/GenBank/DDBJ whole genome shotgun (WGS) entry which is preliminary data.</text>
</comment>
<evidence type="ECO:0000313" key="13">
    <source>
        <dbReference type="Proteomes" id="UP000051445"/>
    </source>
</evidence>
<keyword evidence="4 10" id="KW-0808">Transferase</keyword>
<dbReference type="GO" id="GO:0046872">
    <property type="term" value="F:metal ion binding"/>
    <property type="evidence" value="ECO:0007669"/>
    <property type="project" value="UniProtKB-UniRule"/>
</dbReference>
<organism evidence="12 13">
    <name type="scientific">Limosilactobacillus frumenti DSM 13145</name>
    <dbReference type="NCBI Taxonomy" id="1423746"/>
    <lineage>
        <taxon>Bacteria</taxon>
        <taxon>Bacillati</taxon>
        <taxon>Bacillota</taxon>
        <taxon>Bacilli</taxon>
        <taxon>Lactobacillales</taxon>
        <taxon>Lactobacillaceae</taxon>
        <taxon>Limosilactobacillus</taxon>
    </lineage>
</organism>
<gene>
    <name evidence="12" type="ORF">FD27_GL000638</name>
</gene>
<keyword evidence="5 10" id="KW-0479">Metal-binding</keyword>
<dbReference type="EMBL" id="AZER01000014">
    <property type="protein sequence ID" value="KRL27896.1"/>
    <property type="molecule type" value="Genomic_DNA"/>
</dbReference>
<dbReference type="PATRIC" id="fig|1423746.3.peg.646"/>
<evidence type="ECO:0000256" key="4">
    <source>
        <dbReference type="ARBA" id="ARBA00022679"/>
    </source>
</evidence>
<evidence type="ECO:0000256" key="7">
    <source>
        <dbReference type="ARBA" id="ARBA00022842"/>
    </source>
</evidence>
<dbReference type="InterPro" id="IPR024932">
    <property type="entry name" value="ApbE"/>
</dbReference>
<keyword evidence="6 10" id="KW-0274">FAD</keyword>
<keyword evidence="3 10" id="KW-0285">Flavoprotein</keyword>
<name>A0A0R1PHA9_9LACO</name>
<evidence type="ECO:0000256" key="8">
    <source>
        <dbReference type="ARBA" id="ARBA00031306"/>
    </source>
</evidence>
<evidence type="ECO:0000256" key="11">
    <source>
        <dbReference type="PIRSR" id="PIRSR006268-2"/>
    </source>
</evidence>